<feature type="signal peptide" evidence="2">
    <location>
        <begin position="1"/>
        <end position="20"/>
    </location>
</feature>
<reference evidence="5" key="1">
    <citation type="submission" date="2017-02" db="UniProtKB">
        <authorList>
            <consortium name="WormBaseParasite"/>
        </authorList>
    </citation>
    <scope>IDENTIFICATION</scope>
</reference>
<dbReference type="PROSITE" id="PS50268">
    <property type="entry name" value="CADHERIN_2"/>
    <property type="match status" value="1"/>
</dbReference>
<evidence type="ECO:0000256" key="1">
    <source>
        <dbReference type="PROSITE-ProRule" id="PRU00043"/>
    </source>
</evidence>
<dbReference type="Proteomes" id="UP000046393">
    <property type="component" value="Unplaced"/>
</dbReference>
<dbReference type="InterPro" id="IPR015919">
    <property type="entry name" value="Cadherin-like_sf"/>
</dbReference>
<proteinExistence type="predicted"/>
<dbReference type="Gene3D" id="2.60.40.60">
    <property type="entry name" value="Cadherins"/>
    <property type="match status" value="1"/>
</dbReference>
<evidence type="ECO:0000256" key="2">
    <source>
        <dbReference type="SAM" id="SignalP"/>
    </source>
</evidence>
<keyword evidence="2" id="KW-0732">Signal</keyword>
<dbReference type="SUPFAM" id="SSF49313">
    <property type="entry name" value="Cadherin-like"/>
    <property type="match status" value="1"/>
</dbReference>
<name>A0A0N5AHE6_9BILA</name>
<accession>A0A0N5AHE6</accession>
<evidence type="ECO:0000313" key="4">
    <source>
        <dbReference type="Proteomes" id="UP000046393"/>
    </source>
</evidence>
<evidence type="ECO:0000313" key="5">
    <source>
        <dbReference type="WBParaSite" id="SMUV_0000379701-mRNA-1"/>
    </source>
</evidence>
<dbReference type="InterPro" id="IPR002126">
    <property type="entry name" value="Cadherin-like_dom"/>
</dbReference>
<protein>
    <submittedName>
        <fullName evidence="5">Cadherin domain-containing protein</fullName>
    </submittedName>
</protein>
<dbReference type="InterPro" id="IPR055928">
    <property type="entry name" value="Fmi-1_DUF7505"/>
</dbReference>
<dbReference type="WBParaSite" id="SMUV_0000379701-mRNA-1">
    <property type="protein sequence ID" value="SMUV_0000379701-mRNA-1"/>
    <property type="gene ID" value="SMUV_0000379701"/>
</dbReference>
<sequence>MPSLLLVVLLLLLVITTTVSKADLTELPEKTFCNSKLQILTPETWWLTPFSAPCLHPGQPVFRISNSSSNRLQNFYSDEVSLDLNAGIAFSKRRVCFYSTVWDIQLNYQCFNHSLWKKHKLILAHPVFSKEKRKKRWVRRRNPLMPLIHFQQERYIIEIAEDLPVGSLIVKVQATHVNNHSIYYTMSAPENSRSTNLFTLDTITGEIR</sequence>
<organism evidence="4 5">
    <name type="scientific">Syphacia muris</name>
    <dbReference type="NCBI Taxonomy" id="451379"/>
    <lineage>
        <taxon>Eukaryota</taxon>
        <taxon>Metazoa</taxon>
        <taxon>Ecdysozoa</taxon>
        <taxon>Nematoda</taxon>
        <taxon>Chromadorea</taxon>
        <taxon>Rhabditida</taxon>
        <taxon>Spirurina</taxon>
        <taxon>Oxyuridomorpha</taxon>
        <taxon>Oxyuroidea</taxon>
        <taxon>Oxyuridae</taxon>
        <taxon>Syphacia</taxon>
    </lineage>
</organism>
<keyword evidence="1" id="KW-0106">Calcium</keyword>
<dbReference type="GO" id="GO:0016020">
    <property type="term" value="C:membrane"/>
    <property type="evidence" value="ECO:0007669"/>
    <property type="project" value="InterPro"/>
</dbReference>
<feature type="chain" id="PRO_5005893269" evidence="2">
    <location>
        <begin position="21"/>
        <end position="208"/>
    </location>
</feature>
<feature type="domain" description="Cadherin" evidence="3">
    <location>
        <begin position="151"/>
        <end position="207"/>
    </location>
</feature>
<keyword evidence="4" id="KW-1185">Reference proteome</keyword>
<evidence type="ECO:0000259" key="3">
    <source>
        <dbReference type="PROSITE" id="PS50268"/>
    </source>
</evidence>
<dbReference type="AlphaFoldDB" id="A0A0N5AHE6"/>
<dbReference type="CDD" id="cd11304">
    <property type="entry name" value="Cadherin_repeat"/>
    <property type="match status" value="1"/>
</dbReference>
<dbReference type="STRING" id="451379.A0A0N5AHE6"/>
<dbReference type="GO" id="GO:0005509">
    <property type="term" value="F:calcium ion binding"/>
    <property type="evidence" value="ECO:0007669"/>
    <property type="project" value="UniProtKB-UniRule"/>
</dbReference>
<dbReference type="GO" id="GO:0007156">
    <property type="term" value="P:homophilic cell adhesion via plasma membrane adhesion molecules"/>
    <property type="evidence" value="ECO:0007669"/>
    <property type="project" value="InterPro"/>
</dbReference>
<dbReference type="Pfam" id="PF24337">
    <property type="entry name" value="DUF7505"/>
    <property type="match status" value="1"/>
</dbReference>